<dbReference type="PROSITE" id="PS51257">
    <property type="entry name" value="PROKAR_LIPOPROTEIN"/>
    <property type="match status" value="1"/>
</dbReference>
<evidence type="ECO:0000259" key="3">
    <source>
        <dbReference type="Pfam" id="PF23598"/>
    </source>
</evidence>
<keyword evidence="2" id="KW-0677">Repeat</keyword>
<organism evidence="4 5">
    <name type="scientific">Flammeovirga aprica JL-4</name>
    <dbReference type="NCBI Taxonomy" id="694437"/>
    <lineage>
        <taxon>Bacteria</taxon>
        <taxon>Pseudomonadati</taxon>
        <taxon>Bacteroidota</taxon>
        <taxon>Cytophagia</taxon>
        <taxon>Cytophagales</taxon>
        <taxon>Flammeovirgaceae</taxon>
        <taxon>Flammeovirga</taxon>
    </lineage>
</organism>
<dbReference type="EMBL" id="JABANE010000147">
    <property type="protein sequence ID" value="NME72262.1"/>
    <property type="molecule type" value="Genomic_DNA"/>
</dbReference>
<sequence>MRQIIGNSQILIILFLLLVSCEIKSAENHDVKTPFMERIKNKYPNANIGVDDSGMYWLSFWGQRDSLDNWFHYVEDKEDSINKISFRYYDKISTEISHLKKFKKLETLIINECNLKEIPSFIFKFQSLENLNLKFNNISVIPKEINKLDKLIHLKLSSNHIKKIPKEIGDITSLVEFTISYNLIEELPNEISNLKNLEGLSLSNNPELKKLP</sequence>
<keyword evidence="1" id="KW-0433">Leucine-rich repeat</keyword>
<dbReference type="InterPro" id="IPR001611">
    <property type="entry name" value="Leu-rich_rpt"/>
</dbReference>
<reference evidence="4 5" key="1">
    <citation type="submission" date="2020-04" db="EMBL/GenBank/DDBJ databases">
        <title>Flammeovirga sp. SR4, a novel species isolated from seawater.</title>
        <authorList>
            <person name="Wang X."/>
        </authorList>
    </citation>
    <scope>NUCLEOTIDE SEQUENCE [LARGE SCALE GENOMIC DNA]</scope>
    <source>
        <strain evidence="4 5">ATCC 23126</strain>
    </source>
</reference>
<dbReference type="PANTHER" id="PTHR48051">
    <property type="match status" value="1"/>
</dbReference>
<dbReference type="Proteomes" id="UP000576082">
    <property type="component" value="Unassembled WGS sequence"/>
</dbReference>
<proteinExistence type="predicted"/>
<dbReference type="AlphaFoldDB" id="A0A7X9S162"/>
<dbReference type="GO" id="GO:0005737">
    <property type="term" value="C:cytoplasm"/>
    <property type="evidence" value="ECO:0007669"/>
    <property type="project" value="TreeGrafter"/>
</dbReference>
<feature type="domain" description="Disease resistance R13L4/SHOC-2-like LRR" evidence="3">
    <location>
        <begin position="94"/>
        <end position="178"/>
    </location>
</feature>
<evidence type="ECO:0000313" key="5">
    <source>
        <dbReference type="Proteomes" id="UP000576082"/>
    </source>
</evidence>
<name>A0A7X9S162_9BACT</name>
<dbReference type="InterPro" id="IPR032675">
    <property type="entry name" value="LRR_dom_sf"/>
</dbReference>
<evidence type="ECO:0000256" key="2">
    <source>
        <dbReference type="ARBA" id="ARBA00022737"/>
    </source>
</evidence>
<dbReference type="SUPFAM" id="SSF52058">
    <property type="entry name" value="L domain-like"/>
    <property type="match status" value="1"/>
</dbReference>
<dbReference type="Gene3D" id="3.80.10.10">
    <property type="entry name" value="Ribonuclease Inhibitor"/>
    <property type="match status" value="1"/>
</dbReference>
<dbReference type="InterPro" id="IPR003591">
    <property type="entry name" value="Leu-rich_rpt_typical-subtyp"/>
</dbReference>
<accession>A0A7X9S162</accession>
<dbReference type="SMART" id="SM00369">
    <property type="entry name" value="LRR_TYP"/>
    <property type="match status" value="4"/>
</dbReference>
<dbReference type="RefSeq" id="WP_169660456.1">
    <property type="nucleotide sequence ID" value="NZ_JABANE010000147.1"/>
</dbReference>
<protein>
    <submittedName>
        <fullName evidence="4">Leucine-rich repeat domain-containing protein</fullName>
    </submittedName>
</protein>
<dbReference type="InterPro" id="IPR055414">
    <property type="entry name" value="LRR_R13L4/SHOC2-like"/>
</dbReference>
<evidence type="ECO:0000313" key="4">
    <source>
        <dbReference type="EMBL" id="NME72262.1"/>
    </source>
</evidence>
<evidence type="ECO:0000256" key="1">
    <source>
        <dbReference type="ARBA" id="ARBA00022614"/>
    </source>
</evidence>
<dbReference type="Pfam" id="PF23598">
    <property type="entry name" value="LRR_14"/>
    <property type="match status" value="1"/>
</dbReference>
<dbReference type="PROSITE" id="PS51450">
    <property type="entry name" value="LRR"/>
    <property type="match status" value="2"/>
</dbReference>
<dbReference type="PANTHER" id="PTHR48051:SF54">
    <property type="entry name" value="LEUCINE-RICH REPEAT-CONTAINING PROTEIN"/>
    <property type="match status" value="1"/>
</dbReference>
<keyword evidence="5" id="KW-1185">Reference proteome</keyword>
<comment type="caution">
    <text evidence="4">The sequence shown here is derived from an EMBL/GenBank/DDBJ whole genome shotgun (WGS) entry which is preliminary data.</text>
</comment>
<dbReference type="InterPro" id="IPR050216">
    <property type="entry name" value="LRR_domain-containing"/>
</dbReference>
<gene>
    <name evidence="4" type="ORF">HHU12_30155</name>
</gene>
<feature type="non-terminal residue" evidence="4">
    <location>
        <position position="212"/>
    </location>
</feature>